<evidence type="ECO:0008006" key="4">
    <source>
        <dbReference type="Google" id="ProtNLM"/>
    </source>
</evidence>
<evidence type="ECO:0000256" key="1">
    <source>
        <dbReference type="ARBA" id="ARBA00023125"/>
    </source>
</evidence>
<proteinExistence type="predicted"/>
<dbReference type="EMBL" id="CALNXI010002085">
    <property type="protein sequence ID" value="CAH3182761.1"/>
    <property type="molecule type" value="Genomic_DNA"/>
</dbReference>
<evidence type="ECO:0000313" key="2">
    <source>
        <dbReference type="EMBL" id="CAH3182761.1"/>
    </source>
</evidence>
<reference evidence="2 3" key="1">
    <citation type="submission" date="2022-05" db="EMBL/GenBank/DDBJ databases">
        <authorList>
            <consortium name="Genoscope - CEA"/>
            <person name="William W."/>
        </authorList>
    </citation>
    <scope>NUCLEOTIDE SEQUENCE [LARGE SCALE GENOMIC DNA]</scope>
</reference>
<keyword evidence="3" id="KW-1185">Reference proteome</keyword>
<protein>
    <recommendedName>
        <fullName evidence="4">Reverse transcriptase</fullName>
    </recommendedName>
</protein>
<gene>
    <name evidence="2" type="ORF">PEVE_00014386</name>
</gene>
<organism evidence="2 3">
    <name type="scientific">Porites evermanni</name>
    <dbReference type="NCBI Taxonomy" id="104178"/>
    <lineage>
        <taxon>Eukaryota</taxon>
        <taxon>Metazoa</taxon>
        <taxon>Cnidaria</taxon>
        <taxon>Anthozoa</taxon>
        <taxon>Hexacorallia</taxon>
        <taxon>Scleractinia</taxon>
        <taxon>Fungiina</taxon>
        <taxon>Poritidae</taxon>
        <taxon>Porites</taxon>
    </lineage>
</organism>
<dbReference type="InterPro" id="IPR010998">
    <property type="entry name" value="Integrase_recombinase_N"/>
</dbReference>
<keyword evidence="1" id="KW-0238">DNA-binding</keyword>
<dbReference type="Gene3D" id="1.10.150.130">
    <property type="match status" value="1"/>
</dbReference>
<dbReference type="SUPFAM" id="SSF47823">
    <property type="entry name" value="lambda integrase-like, N-terminal domain"/>
    <property type="match status" value="1"/>
</dbReference>
<sequence>MPVWLRCLLRRRLDLRVLRGHDVPLSRSITFKDLFAITAAVNTWAASLDSHNILFHCDNISIVHILSNRQVPGRLSRGFPFSNACKTSTLGQLQVNAPNYLVEGLSDSSHCTYNSAQHRFLHFSKDFSLVPLPASQETIILFATHLAQRIKPQTMNVYLAAVRSLHISHGLSNPLQPGLRLKQTLRGIERKHFSAPK</sequence>
<accession>A0ABN8RTF7</accession>
<name>A0ABN8RTF7_9CNID</name>
<comment type="caution">
    <text evidence="2">The sequence shown here is derived from an EMBL/GenBank/DDBJ whole genome shotgun (WGS) entry which is preliminary data.</text>
</comment>
<evidence type="ECO:0000313" key="3">
    <source>
        <dbReference type="Proteomes" id="UP001159427"/>
    </source>
</evidence>
<dbReference type="Proteomes" id="UP001159427">
    <property type="component" value="Unassembled WGS sequence"/>
</dbReference>